<gene>
    <name evidence="11" type="ordered locus">Dbac_1475</name>
</gene>
<sequence>MAKNQAMNVSDQQRQGFDASSATPASIVHGISVNREAVAAFCLKWSVSELALFGSVLREDFRPHSDVDVLVRFQKNARPTLFDMVRMQNELEGIFGRKVDLVSRRGLEQSRNHIRRNAILQSAEVFHGS</sequence>
<evidence type="ECO:0000256" key="7">
    <source>
        <dbReference type="ARBA" id="ARBA00022840"/>
    </source>
</evidence>
<dbReference type="InterPro" id="IPR043519">
    <property type="entry name" value="NT_sf"/>
</dbReference>
<name>C7LTU6_DESBD</name>
<dbReference type="Proteomes" id="UP000002216">
    <property type="component" value="Chromosome"/>
</dbReference>
<evidence type="ECO:0000256" key="8">
    <source>
        <dbReference type="ARBA" id="ARBA00022842"/>
    </source>
</evidence>
<comment type="similarity">
    <text evidence="9">Belongs to the MntA antitoxin family.</text>
</comment>
<comment type="cofactor">
    <cofactor evidence="1">
        <name>Mg(2+)</name>
        <dbReference type="ChEBI" id="CHEBI:18420"/>
    </cofactor>
</comment>
<dbReference type="Pfam" id="PF01909">
    <property type="entry name" value="NTP_transf_2"/>
    <property type="match status" value="1"/>
</dbReference>
<evidence type="ECO:0000256" key="5">
    <source>
        <dbReference type="ARBA" id="ARBA00022723"/>
    </source>
</evidence>
<evidence type="ECO:0000259" key="10">
    <source>
        <dbReference type="Pfam" id="PF01909"/>
    </source>
</evidence>
<dbReference type="STRING" id="525897.Dbac_1475"/>
<protein>
    <submittedName>
        <fullName evidence="11">DNA polymerase beta domain protein region</fullName>
    </submittedName>
</protein>
<dbReference type="PANTHER" id="PTHR33571:SF12">
    <property type="entry name" value="BSL3053 PROTEIN"/>
    <property type="match status" value="1"/>
</dbReference>
<feature type="domain" description="Polymerase nucleotidyl transferase" evidence="10">
    <location>
        <begin position="37"/>
        <end position="112"/>
    </location>
</feature>
<evidence type="ECO:0000313" key="11">
    <source>
        <dbReference type="EMBL" id="ACU89569.1"/>
    </source>
</evidence>
<dbReference type="PANTHER" id="PTHR33571">
    <property type="entry name" value="SSL8005 PROTEIN"/>
    <property type="match status" value="1"/>
</dbReference>
<evidence type="ECO:0000256" key="2">
    <source>
        <dbReference type="ARBA" id="ARBA00022649"/>
    </source>
</evidence>
<keyword evidence="12" id="KW-1185">Reference proteome</keyword>
<evidence type="ECO:0000256" key="4">
    <source>
        <dbReference type="ARBA" id="ARBA00022695"/>
    </source>
</evidence>
<keyword evidence="5" id="KW-0479">Metal-binding</keyword>
<evidence type="ECO:0000313" key="12">
    <source>
        <dbReference type="Proteomes" id="UP000002216"/>
    </source>
</evidence>
<dbReference type="InterPro" id="IPR052038">
    <property type="entry name" value="Type-VII_TA_antitoxin"/>
</dbReference>
<dbReference type="InterPro" id="IPR002934">
    <property type="entry name" value="Polymerase_NTP_transf_dom"/>
</dbReference>
<evidence type="ECO:0000256" key="6">
    <source>
        <dbReference type="ARBA" id="ARBA00022741"/>
    </source>
</evidence>
<proteinExistence type="inferred from homology"/>
<keyword evidence="4" id="KW-0548">Nucleotidyltransferase</keyword>
<dbReference type="HOGENOM" id="CLU_130257_4_1_7"/>
<keyword evidence="3" id="KW-0808">Transferase</keyword>
<evidence type="ECO:0000256" key="9">
    <source>
        <dbReference type="ARBA" id="ARBA00038276"/>
    </source>
</evidence>
<dbReference type="eggNOG" id="COG1669">
    <property type="taxonomic scope" value="Bacteria"/>
</dbReference>
<dbReference type="EMBL" id="CP001629">
    <property type="protein sequence ID" value="ACU89569.1"/>
    <property type="molecule type" value="Genomic_DNA"/>
</dbReference>
<evidence type="ECO:0000256" key="3">
    <source>
        <dbReference type="ARBA" id="ARBA00022679"/>
    </source>
</evidence>
<keyword evidence="8" id="KW-0460">Magnesium</keyword>
<dbReference type="SUPFAM" id="SSF81301">
    <property type="entry name" value="Nucleotidyltransferase"/>
    <property type="match status" value="1"/>
</dbReference>
<dbReference type="Gene3D" id="3.30.460.10">
    <property type="entry name" value="Beta Polymerase, domain 2"/>
    <property type="match status" value="1"/>
</dbReference>
<keyword evidence="6" id="KW-0547">Nucleotide-binding</keyword>
<keyword evidence="2" id="KW-1277">Toxin-antitoxin system</keyword>
<keyword evidence="7" id="KW-0067">ATP-binding</keyword>
<dbReference type="KEGG" id="dba:Dbac_1475"/>
<dbReference type="GO" id="GO:0005524">
    <property type="term" value="F:ATP binding"/>
    <property type="evidence" value="ECO:0007669"/>
    <property type="project" value="UniProtKB-KW"/>
</dbReference>
<evidence type="ECO:0000256" key="1">
    <source>
        <dbReference type="ARBA" id="ARBA00001946"/>
    </source>
</evidence>
<accession>C7LTU6</accession>
<dbReference type="RefSeq" id="WP_015773663.1">
    <property type="nucleotide sequence ID" value="NC_013173.1"/>
</dbReference>
<dbReference type="GO" id="GO:0016779">
    <property type="term" value="F:nucleotidyltransferase activity"/>
    <property type="evidence" value="ECO:0007669"/>
    <property type="project" value="UniProtKB-KW"/>
</dbReference>
<dbReference type="GO" id="GO:0046872">
    <property type="term" value="F:metal ion binding"/>
    <property type="evidence" value="ECO:0007669"/>
    <property type="project" value="UniProtKB-KW"/>
</dbReference>
<organism evidence="11 12">
    <name type="scientific">Desulfomicrobium baculatum (strain DSM 4028 / VKM B-1378 / X)</name>
    <name type="common">Desulfovibrio baculatus</name>
    <dbReference type="NCBI Taxonomy" id="525897"/>
    <lineage>
        <taxon>Bacteria</taxon>
        <taxon>Pseudomonadati</taxon>
        <taxon>Thermodesulfobacteriota</taxon>
        <taxon>Desulfovibrionia</taxon>
        <taxon>Desulfovibrionales</taxon>
        <taxon>Desulfomicrobiaceae</taxon>
        <taxon>Desulfomicrobium</taxon>
    </lineage>
</organism>
<dbReference type="AlphaFoldDB" id="C7LTU6"/>
<dbReference type="CDD" id="cd05403">
    <property type="entry name" value="NT_KNTase_like"/>
    <property type="match status" value="1"/>
</dbReference>
<reference evidence="11 12" key="1">
    <citation type="journal article" date="2009" name="Stand. Genomic Sci.">
        <title>Complete genome sequence of Desulfomicrobium baculatum type strain (X).</title>
        <authorList>
            <person name="Copeland A."/>
            <person name="Spring S."/>
            <person name="Goker M."/>
            <person name="Schneider S."/>
            <person name="Lapidus A."/>
            <person name="Del Rio T.G."/>
            <person name="Tice H."/>
            <person name="Cheng J.F."/>
            <person name="Chen F."/>
            <person name="Nolan M."/>
            <person name="Bruce D."/>
            <person name="Goodwin L."/>
            <person name="Pitluck S."/>
            <person name="Ivanova N."/>
            <person name="Mavrommatis K."/>
            <person name="Ovchinnikova G."/>
            <person name="Pati A."/>
            <person name="Chen A."/>
            <person name="Palaniappan K."/>
            <person name="Land M."/>
            <person name="Hauser L."/>
            <person name="Chang Y.J."/>
            <person name="Jeffries C.C."/>
            <person name="Meincke L."/>
            <person name="Sims D."/>
            <person name="Brettin T."/>
            <person name="Detter J.C."/>
            <person name="Han C."/>
            <person name="Chain P."/>
            <person name="Bristow J."/>
            <person name="Eisen J.A."/>
            <person name="Markowitz V."/>
            <person name="Hugenholtz P."/>
            <person name="Kyrpides N.C."/>
            <person name="Klenk H.P."/>
            <person name="Lucas S."/>
        </authorList>
    </citation>
    <scope>NUCLEOTIDE SEQUENCE [LARGE SCALE GENOMIC DNA]</scope>
    <source>
        <strain evidence="12">DSM 4028 / VKM B-1378 / X</strain>
    </source>
</reference>